<proteinExistence type="predicted"/>
<dbReference type="PANTHER" id="PTHR43130:SF3">
    <property type="entry name" value="HTH-TYPE TRANSCRIPTIONAL REGULATOR RV1931C"/>
    <property type="match status" value="1"/>
</dbReference>
<reference evidence="4 5" key="1">
    <citation type="submission" date="2016-10" db="EMBL/GenBank/DDBJ databases">
        <title>Genome sequence of Streptomyces gilvigriseus MUSC 26.</title>
        <authorList>
            <person name="Lee L.-H."/>
            <person name="Ser H.-L."/>
        </authorList>
    </citation>
    <scope>NUCLEOTIDE SEQUENCE [LARGE SCALE GENOMIC DNA]</scope>
    <source>
        <strain evidence="4 5">MUSC 26</strain>
    </source>
</reference>
<dbReference type="InterPro" id="IPR002818">
    <property type="entry name" value="DJ-1/PfpI"/>
</dbReference>
<dbReference type="SUPFAM" id="SSF46689">
    <property type="entry name" value="Homeodomain-like"/>
    <property type="match status" value="2"/>
</dbReference>
<evidence type="ECO:0000256" key="2">
    <source>
        <dbReference type="ARBA" id="ARBA00023163"/>
    </source>
</evidence>
<dbReference type="PANTHER" id="PTHR43130">
    <property type="entry name" value="ARAC-FAMILY TRANSCRIPTIONAL REGULATOR"/>
    <property type="match status" value="1"/>
</dbReference>
<evidence type="ECO:0000313" key="5">
    <source>
        <dbReference type="Proteomes" id="UP000243342"/>
    </source>
</evidence>
<name>A0A1J7BJJ2_9ACTN</name>
<dbReference type="Pfam" id="PF01965">
    <property type="entry name" value="DJ-1_PfpI"/>
    <property type="match status" value="1"/>
</dbReference>
<evidence type="ECO:0000256" key="1">
    <source>
        <dbReference type="ARBA" id="ARBA00023015"/>
    </source>
</evidence>
<dbReference type="InterPro" id="IPR009057">
    <property type="entry name" value="Homeodomain-like_sf"/>
</dbReference>
<gene>
    <name evidence="4" type="ORF">BIV57_03470</name>
</gene>
<dbReference type="InterPro" id="IPR052158">
    <property type="entry name" value="INH-QAR"/>
</dbReference>
<organism evidence="4 5">
    <name type="scientific">Mangrovactinospora gilvigrisea</name>
    <dbReference type="NCBI Taxonomy" id="1428644"/>
    <lineage>
        <taxon>Bacteria</taxon>
        <taxon>Bacillati</taxon>
        <taxon>Actinomycetota</taxon>
        <taxon>Actinomycetes</taxon>
        <taxon>Kitasatosporales</taxon>
        <taxon>Streptomycetaceae</taxon>
        <taxon>Mangrovactinospora</taxon>
    </lineage>
</organism>
<dbReference type="InterPro" id="IPR029062">
    <property type="entry name" value="Class_I_gatase-like"/>
</dbReference>
<keyword evidence="5" id="KW-1185">Reference proteome</keyword>
<dbReference type="PROSITE" id="PS01124">
    <property type="entry name" value="HTH_ARAC_FAMILY_2"/>
    <property type="match status" value="1"/>
</dbReference>
<feature type="domain" description="HTH araC/xylS-type" evidence="3">
    <location>
        <begin position="245"/>
        <end position="344"/>
    </location>
</feature>
<sequence>MCKDRAMPAPSESSRPIDSRHRVAVLALPGVIPFELGIPSRVFDSARLEPDAGHPNGRKLYRVATCSPYPPGTPLSTSTDFRVVADHGPELLEEADTVIVPATYELEDLFENRTAPPEWAAALSRIRPGARLVSICTGAFVLAAAGLLDGRRATTHWMHTDLFARLFPQVLLDPDVLFVDDGDVLTSAGVASGMDLCLYVLRRDHGSAVANSVARRCVVPPWRDGGQAQYVERPVPEAAGSGSTAEARAWVLTRLEQPPGLRELAERAHLSVRTFTRRFRSETGMSYGEWLAGQRLERARELLERRDGLTVEQVAREAGFGTGASLRKHMSASLRVSPAQYRRTFGT</sequence>
<dbReference type="Gene3D" id="3.40.50.880">
    <property type="match status" value="1"/>
</dbReference>
<dbReference type="InterPro" id="IPR018060">
    <property type="entry name" value="HTH_AraC"/>
</dbReference>
<accession>A0A1J7BJJ2</accession>
<protein>
    <submittedName>
        <fullName evidence="4">AraC family transcriptional regulator</fullName>
    </submittedName>
</protein>
<keyword evidence="2" id="KW-0804">Transcription</keyword>
<dbReference type="Proteomes" id="UP000243342">
    <property type="component" value="Unassembled WGS sequence"/>
</dbReference>
<keyword evidence="1" id="KW-0805">Transcription regulation</keyword>
<evidence type="ECO:0000313" key="4">
    <source>
        <dbReference type="EMBL" id="OIV38814.1"/>
    </source>
</evidence>
<dbReference type="AlphaFoldDB" id="A0A1J7BJJ2"/>
<dbReference type="GO" id="GO:0003700">
    <property type="term" value="F:DNA-binding transcription factor activity"/>
    <property type="evidence" value="ECO:0007669"/>
    <property type="project" value="InterPro"/>
</dbReference>
<dbReference type="Gene3D" id="1.10.10.60">
    <property type="entry name" value="Homeodomain-like"/>
    <property type="match status" value="1"/>
</dbReference>
<dbReference type="CDD" id="cd03137">
    <property type="entry name" value="GATase1_AraC_1"/>
    <property type="match status" value="1"/>
</dbReference>
<dbReference type="GO" id="GO:0043565">
    <property type="term" value="F:sequence-specific DNA binding"/>
    <property type="evidence" value="ECO:0007669"/>
    <property type="project" value="InterPro"/>
</dbReference>
<dbReference type="EMBL" id="MLCF01000011">
    <property type="protein sequence ID" value="OIV38814.1"/>
    <property type="molecule type" value="Genomic_DNA"/>
</dbReference>
<evidence type="ECO:0000259" key="3">
    <source>
        <dbReference type="PROSITE" id="PS01124"/>
    </source>
</evidence>
<dbReference type="STRING" id="1428644.BIV57_03470"/>
<comment type="caution">
    <text evidence="4">The sequence shown here is derived from an EMBL/GenBank/DDBJ whole genome shotgun (WGS) entry which is preliminary data.</text>
</comment>
<dbReference type="Pfam" id="PF12833">
    <property type="entry name" value="HTH_18"/>
    <property type="match status" value="1"/>
</dbReference>
<dbReference type="SMART" id="SM00342">
    <property type="entry name" value="HTH_ARAC"/>
    <property type="match status" value="1"/>
</dbReference>
<dbReference type="SUPFAM" id="SSF52317">
    <property type="entry name" value="Class I glutamine amidotransferase-like"/>
    <property type="match status" value="1"/>
</dbReference>